<reference evidence="1 2" key="2">
    <citation type="journal article" date="2022" name="Mol. Ecol. Resour.">
        <title>The genomes of chicory, endive, great burdock and yacon provide insights into Asteraceae paleo-polyploidization history and plant inulin production.</title>
        <authorList>
            <person name="Fan W."/>
            <person name="Wang S."/>
            <person name="Wang H."/>
            <person name="Wang A."/>
            <person name="Jiang F."/>
            <person name="Liu H."/>
            <person name="Zhao H."/>
            <person name="Xu D."/>
            <person name="Zhang Y."/>
        </authorList>
    </citation>
    <scope>NUCLEOTIDE SEQUENCE [LARGE SCALE GENOMIC DNA]</scope>
    <source>
        <strain evidence="2">cv. Punajuju</strain>
        <tissue evidence="1">Leaves</tissue>
    </source>
</reference>
<name>A0ACB9H0F6_CICIN</name>
<gene>
    <name evidence="1" type="ORF">L2E82_01599</name>
</gene>
<proteinExistence type="predicted"/>
<reference evidence="2" key="1">
    <citation type="journal article" date="2022" name="Mol. Ecol. Resour.">
        <title>The genomes of chicory, endive, great burdock and yacon provide insights into Asteraceae palaeo-polyploidization history and plant inulin production.</title>
        <authorList>
            <person name="Fan W."/>
            <person name="Wang S."/>
            <person name="Wang H."/>
            <person name="Wang A."/>
            <person name="Jiang F."/>
            <person name="Liu H."/>
            <person name="Zhao H."/>
            <person name="Xu D."/>
            <person name="Zhang Y."/>
        </authorList>
    </citation>
    <scope>NUCLEOTIDE SEQUENCE [LARGE SCALE GENOMIC DNA]</scope>
    <source>
        <strain evidence="2">cv. Punajuju</strain>
    </source>
</reference>
<protein>
    <submittedName>
        <fullName evidence="1">Uncharacterized protein</fullName>
    </submittedName>
</protein>
<comment type="caution">
    <text evidence="1">The sequence shown here is derived from an EMBL/GenBank/DDBJ whole genome shotgun (WGS) entry which is preliminary data.</text>
</comment>
<sequence length="141" mass="16130">MYVDLNDFLPDPCRIVASSEQGIIVTESGHPTDNDLAVFHVCKPTTKQFQVLPNPESKYYTFKAAIVIIGVKPLHYKIFRLSFSPTWIGFLLDIQQPRNAYAHVIVKQLQVWCRRDIISDFRSDANKVNGDFAFTLDNLLL</sequence>
<dbReference type="Proteomes" id="UP001055811">
    <property type="component" value="Linkage Group LG01"/>
</dbReference>
<accession>A0ACB9H0F6</accession>
<evidence type="ECO:0000313" key="1">
    <source>
        <dbReference type="EMBL" id="KAI3788821.1"/>
    </source>
</evidence>
<organism evidence="1 2">
    <name type="scientific">Cichorium intybus</name>
    <name type="common">Chicory</name>
    <dbReference type="NCBI Taxonomy" id="13427"/>
    <lineage>
        <taxon>Eukaryota</taxon>
        <taxon>Viridiplantae</taxon>
        <taxon>Streptophyta</taxon>
        <taxon>Embryophyta</taxon>
        <taxon>Tracheophyta</taxon>
        <taxon>Spermatophyta</taxon>
        <taxon>Magnoliopsida</taxon>
        <taxon>eudicotyledons</taxon>
        <taxon>Gunneridae</taxon>
        <taxon>Pentapetalae</taxon>
        <taxon>asterids</taxon>
        <taxon>campanulids</taxon>
        <taxon>Asterales</taxon>
        <taxon>Asteraceae</taxon>
        <taxon>Cichorioideae</taxon>
        <taxon>Cichorieae</taxon>
        <taxon>Cichoriinae</taxon>
        <taxon>Cichorium</taxon>
    </lineage>
</organism>
<dbReference type="EMBL" id="CM042009">
    <property type="protein sequence ID" value="KAI3788821.1"/>
    <property type="molecule type" value="Genomic_DNA"/>
</dbReference>
<evidence type="ECO:0000313" key="2">
    <source>
        <dbReference type="Proteomes" id="UP001055811"/>
    </source>
</evidence>
<keyword evidence="2" id="KW-1185">Reference proteome</keyword>